<dbReference type="InterPro" id="IPR036526">
    <property type="entry name" value="C-N_Hydrolase_sf"/>
</dbReference>
<proteinExistence type="predicted"/>
<dbReference type="Proteomes" id="UP000199385">
    <property type="component" value="Chromosome I"/>
</dbReference>
<dbReference type="AlphaFoldDB" id="A0A1A8Z628"/>
<dbReference type="InterPro" id="IPR050345">
    <property type="entry name" value="Aliph_Amidase/BUP"/>
</dbReference>
<dbReference type="PROSITE" id="PS50263">
    <property type="entry name" value="CN_HYDROLASE"/>
    <property type="match status" value="1"/>
</dbReference>
<dbReference type="GO" id="GO:0033388">
    <property type="term" value="P:putrescine biosynthetic process from arginine"/>
    <property type="evidence" value="ECO:0007669"/>
    <property type="project" value="TreeGrafter"/>
</dbReference>
<dbReference type="SUPFAM" id="SSF56317">
    <property type="entry name" value="Carbon-nitrogen hydrolase"/>
    <property type="match status" value="1"/>
</dbReference>
<organism evidence="3 4">
    <name type="scientific">Micromonospora auratinigra</name>
    <dbReference type="NCBI Taxonomy" id="261654"/>
    <lineage>
        <taxon>Bacteria</taxon>
        <taxon>Bacillati</taxon>
        <taxon>Actinomycetota</taxon>
        <taxon>Actinomycetes</taxon>
        <taxon>Micromonosporales</taxon>
        <taxon>Micromonosporaceae</taxon>
        <taxon>Micromonospora</taxon>
    </lineage>
</organism>
<evidence type="ECO:0000313" key="4">
    <source>
        <dbReference type="Proteomes" id="UP000199385"/>
    </source>
</evidence>
<dbReference type="OrthoDB" id="4532287at2"/>
<dbReference type="Pfam" id="PF00795">
    <property type="entry name" value="CN_hydrolase"/>
    <property type="match status" value="1"/>
</dbReference>
<accession>A0A1A8Z628</accession>
<dbReference type="EMBL" id="LT594323">
    <property type="protein sequence ID" value="SBT39397.1"/>
    <property type="molecule type" value="Genomic_DNA"/>
</dbReference>
<dbReference type="PANTHER" id="PTHR43674">
    <property type="entry name" value="NITRILASE C965.09-RELATED"/>
    <property type="match status" value="1"/>
</dbReference>
<name>A0A1A8Z628_9ACTN</name>
<evidence type="ECO:0000256" key="1">
    <source>
        <dbReference type="ARBA" id="ARBA00022801"/>
    </source>
</evidence>
<evidence type="ECO:0000259" key="2">
    <source>
        <dbReference type="PROSITE" id="PS50263"/>
    </source>
</evidence>
<dbReference type="Gene3D" id="3.60.110.10">
    <property type="entry name" value="Carbon-nitrogen hydrolase"/>
    <property type="match status" value="1"/>
</dbReference>
<dbReference type="CDD" id="cd07197">
    <property type="entry name" value="nitrilase"/>
    <property type="match status" value="1"/>
</dbReference>
<sequence>MRTPLSVAVAQPRSRSHDVAGNARVHAATVRAAGTRVVVFPELSLTGYELDAAPVPADDERLAPLVAACAETGSLALAGAPVPGPARPYLGVLAVDGRGARVAYRKMWLGGAEPQRFTAGPEPTVLELDGWRLGLAVCRDTGIPAHAAATVARGADAYLAGVVEAAADVEVPAQRARLITAAHRVWVAVASFAGPTGGGYPATAGGSGIWAPDGSTVGRAGAGPGELVRASLH</sequence>
<keyword evidence="4" id="KW-1185">Reference proteome</keyword>
<keyword evidence="1 3" id="KW-0378">Hydrolase</keyword>
<evidence type="ECO:0000313" key="3">
    <source>
        <dbReference type="EMBL" id="SBT39397.1"/>
    </source>
</evidence>
<protein>
    <submittedName>
        <fullName evidence="3">Predicted amidohydrolase</fullName>
    </submittedName>
</protein>
<dbReference type="STRING" id="261654.GA0070611_0890"/>
<feature type="domain" description="CN hydrolase" evidence="2">
    <location>
        <begin position="5"/>
        <end position="233"/>
    </location>
</feature>
<dbReference type="InterPro" id="IPR003010">
    <property type="entry name" value="C-N_Hydrolase"/>
</dbReference>
<dbReference type="GO" id="GO:0050126">
    <property type="term" value="F:N-carbamoylputrescine amidase activity"/>
    <property type="evidence" value="ECO:0007669"/>
    <property type="project" value="TreeGrafter"/>
</dbReference>
<dbReference type="PATRIC" id="fig|261654.4.peg.915"/>
<gene>
    <name evidence="3" type="ORF">GA0070611_0890</name>
</gene>
<dbReference type="PANTHER" id="PTHR43674:SF2">
    <property type="entry name" value="BETA-UREIDOPROPIONASE"/>
    <property type="match status" value="1"/>
</dbReference>
<reference evidence="4" key="1">
    <citation type="submission" date="2016-06" db="EMBL/GenBank/DDBJ databases">
        <authorList>
            <person name="Varghese N."/>
            <person name="Submissions Spin"/>
        </authorList>
    </citation>
    <scope>NUCLEOTIDE SEQUENCE [LARGE SCALE GENOMIC DNA]</scope>
    <source>
        <strain evidence="4">DSM 44815</strain>
    </source>
</reference>
<dbReference type="RefSeq" id="WP_091657829.1">
    <property type="nucleotide sequence ID" value="NZ_LT594323.1"/>
</dbReference>